<dbReference type="GO" id="GO:0006351">
    <property type="term" value="P:DNA-templated transcription"/>
    <property type="evidence" value="ECO:0007669"/>
    <property type="project" value="InterPro"/>
</dbReference>
<keyword evidence="5" id="KW-0539">Nucleus</keyword>
<name>A0A9W7XUH7_9FUNG</name>
<keyword evidence="3" id="KW-0805">Transcription regulation</keyword>
<dbReference type="PANTHER" id="PTHR47338:SF5">
    <property type="entry name" value="ZN(II)2CYS6 TRANSCRIPTION FACTOR (EUROFUNG)"/>
    <property type="match status" value="1"/>
</dbReference>
<evidence type="ECO:0000256" key="1">
    <source>
        <dbReference type="ARBA" id="ARBA00004123"/>
    </source>
</evidence>
<gene>
    <name evidence="8" type="ORF">LPJ61_006515</name>
</gene>
<keyword evidence="2" id="KW-0479">Metal-binding</keyword>
<keyword evidence="9" id="KW-1185">Reference proteome</keyword>
<feature type="region of interest" description="Disordered" evidence="6">
    <location>
        <begin position="1"/>
        <end position="32"/>
    </location>
</feature>
<dbReference type="OrthoDB" id="3862662at2759"/>
<accession>A0A9W7XUH7</accession>
<dbReference type="Pfam" id="PF04082">
    <property type="entry name" value="Fungal_trans"/>
    <property type="match status" value="1"/>
</dbReference>
<dbReference type="GO" id="GO:0005634">
    <property type="term" value="C:nucleus"/>
    <property type="evidence" value="ECO:0007669"/>
    <property type="project" value="UniProtKB-SubCell"/>
</dbReference>
<sequence length="323" mass="34568">MAAAARGTKRRAVRADDDGDCDDGCDGGSSSDAGVRHSMLATLASVSAQRVASTPAGGRALSPLGAYSLSARGGAGAQSPRLVFDPVTRLPPQDIVDELLQHGDKEINIVSKIMQPKALKDDYQSGRAGPFLLLAVMANNTLYSAHPAIRAAGFVPAIRQLVDQASAWAPAALESPSIRNCQALLMLSLAYVHLGRLDVASHYSGITLQIIQQLGVCRIDGAGLGNDGDDDEWISTSWLEREQVRRLIWGSFALDTYLSLMRHTAPYVLVDLDGVNRPCAQNLWHIGNDNLDTLSFPHAAFGAQPGDSEYMVMLKTMKLNGMT</sequence>
<dbReference type="InterPro" id="IPR050815">
    <property type="entry name" value="TF_fung"/>
</dbReference>
<dbReference type="EMBL" id="JANBOI010003277">
    <property type="protein sequence ID" value="KAJ1718682.1"/>
    <property type="molecule type" value="Genomic_DNA"/>
</dbReference>
<evidence type="ECO:0000259" key="7">
    <source>
        <dbReference type="Pfam" id="PF04082"/>
    </source>
</evidence>
<dbReference type="PANTHER" id="PTHR47338">
    <property type="entry name" value="ZN(II)2CYS6 TRANSCRIPTION FACTOR (EUROFUNG)-RELATED"/>
    <property type="match status" value="1"/>
</dbReference>
<comment type="subcellular location">
    <subcellularLocation>
        <location evidence="1">Nucleus</location>
    </subcellularLocation>
</comment>
<dbReference type="CDD" id="cd12148">
    <property type="entry name" value="fungal_TF_MHR"/>
    <property type="match status" value="1"/>
</dbReference>
<evidence type="ECO:0000256" key="3">
    <source>
        <dbReference type="ARBA" id="ARBA00023015"/>
    </source>
</evidence>
<evidence type="ECO:0000313" key="8">
    <source>
        <dbReference type="EMBL" id="KAJ1718682.1"/>
    </source>
</evidence>
<evidence type="ECO:0000256" key="4">
    <source>
        <dbReference type="ARBA" id="ARBA00023163"/>
    </source>
</evidence>
<proteinExistence type="predicted"/>
<dbReference type="AlphaFoldDB" id="A0A9W7XUH7"/>
<feature type="domain" description="Xylanolytic transcriptional activator regulatory" evidence="7">
    <location>
        <begin position="120"/>
        <end position="292"/>
    </location>
</feature>
<dbReference type="GO" id="GO:0000981">
    <property type="term" value="F:DNA-binding transcription factor activity, RNA polymerase II-specific"/>
    <property type="evidence" value="ECO:0007669"/>
    <property type="project" value="InterPro"/>
</dbReference>
<keyword evidence="4" id="KW-0804">Transcription</keyword>
<dbReference type="GO" id="GO:0003677">
    <property type="term" value="F:DNA binding"/>
    <property type="evidence" value="ECO:0007669"/>
    <property type="project" value="InterPro"/>
</dbReference>
<dbReference type="Proteomes" id="UP001143981">
    <property type="component" value="Unassembled WGS sequence"/>
</dbReference>
<evidence type="ECO:0000256" key="2">
    <source>
        <dbReference type="ARBA" id="ARBA00022723"/>
    </source>
</evidence>
<evidence type="ECO:0000256" key="6">
    <source>
        <dbReference type="SAM" id="MobiDB-lite"/>
    </source>
</evidence>
<comment type="caution">
    <text evidence="8">The sequence shown here is derived from an EMBL/GenBank/DDBJ whole genome shotgun (WGS) entry which is preliminary data.</text>
</comment>
<organism evidence="8 9">
    <name type="scientific">Coemansia biformis</name>
    <dbReference type="NCBI Taxonomy" id="1286918"/>
    <lineage>
        <taxon>Eukaryota</taxon>
        <taxon>Fungi</taxon>
        <taxon>Fungi incertae sedis</taxon>
        <taxon>Zoopagomycota</taxon>
        <taxon>Kickxellomycotina</taxon>
        <taxon>Kickxellomycetes</taxon>
        <taxon>Kickxellales</taxon>
        <taxon>Kickxellaceae</taxon>
        <taxon>Coemansia</taxon>
    </lineage>
</organism>
<feature type="non-terminal residue" evidence="8">
    <location>
        <position position="1"/>
    </location>
</feature>
<protein>
    <recommendedName>
        <fullName evidence="7">Xylanolytic transcriptional activator regulatory domain-containing protein</fullName>
    </recommendedName>
</protein>
<evidence type="ECO:0000256" key="5">
    <source>
        <dbReference type="ARBA" id="ARBA00023242"/>
    </source>
</evidence>
<evidence type="ECO:0000313" key="9">
    <source>
        <dbReference type="Proteomes" id="UP001143981"/>
    </source>
</evidence>
<reference evidence="8" key="1">
    <citation type="submission" date="2022-07" db="EMBL/GenBank/DDBJ databases">
        <title>Phylogenomic reconstructions and comparative analyses of Kickxellomycotina fungi.</title>
        <authorList>
            <person name="Reynolds N.K."/>
            <person name="Stajich J.E."/>
            <person name="Barry K."/>
            <person name="Grigoriev I.V."/>
            <person name="Crous P."/>
            <person name="Smith M.E."/>
        </authorList>
    </citation>
    <scope>NUCLEOTIDE SEQUENCE</scope>
    <source>
        <strain evidence="8">BCRC 34381</strain>
    </source>
</reference>
<dbReference type="InterPro" id="IPR007219">
    <property type="entry name" value="XnlR_reg_dom"/>
</dbReference>
<dbReference type="GO" id="GO:0008270">
    <property type="term" value="F:zinc ion binding"/>
    <property type="evidence" value="ECO:0007669"/>
    <property type="project" value="InterPro"/>
</dbReference>